<dbReference type="InterPro" id="IPR036575">
    <property type="entry name" value="TFIIS_cen_dom_sf"/>
</dbReference>
<dbReference type="Pfam" id="PF23257">
    <property type="entry name" value="DUF7071"/>
    <property type="match status" value="1"/>
</dbReference>
<dbReference type="SUPFAM" id="SSF46942">
    <property type="entry name" value="Elongation factor TFIIS domain 2"/>
    <property type="match status" value="1"/>
</dbReference>
<dbReference type="GO" id="GO:0008270">
    <property type="term" value="F:zinc ion binding"/>
    <property type="evidence" value="ECO:0007669"/>
    <property type="project" value="UniProtKB-KW"/>
</dbReference>
<evidence type="ECO:0000256" key="2">
    <source>
        <dbReference type="ARBA" id="ARBA00011050"/>
    </source>
</evidence>
<feature type="domain" description="TFIIS central" evidence="8">
    <location>
        <begin position="282"/>
        <end position="437"/>
    </location>
</feature>
<feature type="region of interest" description="Disordered" evidence="7">
    <location>
        <begin position="913"/>
        <end position="1041"/>
    </location>
</feature>
<feature type="compositionally biased region" description="Polar residues" evidence="7">
    <location>
        <begin position="830"/>
        <end position="841"/>
    </location>
</feature>
<dbReference type="InterPro" id="IPR001965">
    <property type="entry name" value="Znf_PHD"/>
</dbReference>
<dbReference type="Gene3D" id="3.30.40.10">
    <property type="entry name" value="Zinc/RING finger domain, C3HC4 (zinc finger)"/>
    <property type="match status" value="1"/>
</dbReference>
<dbReference type="Pfam" id="PF20826">
    <property type="entry name" value="PHD_5"/>
    <property type="match status" value="1"/>
</dbReference>
<feature type="compositionally biased region" description="Polar residues" evidence="7">
    <location>
        <begin position="794"/>
        <end position="816"/>
    </location>
</feature>
<dbReference type="PANTHER" id="PTHR11477">
    <property type="entry name" value="TRANSCRIPTION FACTOR S-II ZINC FINGER DOMAIN-CONTAINING PROTEIN"/>
    <property type="match status" value="1"/>
</dbReference>
<feature type="compositionally biased region" description="Pro residues" evidence="7">
    <location>
        <begin position="1016"/>
        <end position="1031"/>
    </location>
</feature>
<dbReference type="PROSITE" id="PS01359">
    <property type="entry name" value="ZF_PHD_1"/>
    <property type="match status" value="1"/>
</dbReference>
<sequence>MSGKQRNTTTSRQNPTRPPPADRASPAITSAMSRRHGSRDHPLTSPSSPDPEPRRSVRATKGQHKALEQLDQPIEAPKRKGGSKKGKKAAAEPEEPEEEVIRCVCGATEQDADQGEPWIACDECGAWQHNICMGMSQYSDDLPNKYFCEVCKPEAHAETLAGIARGERPWEARRKAYEDEKSSEKKKRGPKKSGRKRGSDQKDQKESTPKPPSQKAAKSSPMPMSEPKKDKEREKEKEKEKDVDKGKEKEAEKEKEKEKEPKVAAGQKRKAVDGPHEKESKKARKVAETQATALPSYTAPEDIPAKITELPAARQGAGLLAKSLGHAISSLEKRGAFTPSDGVSSASRAERYALQIERAVHDTHPNTAIYTSQMRTLIFNMKTNLELSTRLLSGTLTPTMLAVMTTEELASKELQKETAEMKARAEKQAIKITEDGPRIRKTHKGEELINEDLALVSEEVPSAPVPRQTVREQAEPPAKKLKQELGADRGPRLQLGRGRSPAQDLAVDTQPSPSTTDFDINKVFSSVKSPTLPQPRQRPSVVTAPADGPGVDPEVDRLLDDGTQSPPYSPSAESDPDIVWRGTLVMASIASPQVTAKYIGGAKLNESIQLPWDKLIPNTLSVCGRIEEVQAINYLCGLRFHKPVDVVVVNLEPASETFKADFKRIIDYFVSKKRYGVVGDKGVANVRDTYLVPVLPGTRNHPEFMLNLVDNFIPETRTEPMLLAVFVYRNETETINRIHGVADSNQPVKSEEVYAQQQALHTHSTYSQSPATPTLSQSGYPQSGRPSISAPAFSPTSPQGTFSNYPTPRDSQTPLQHPQPAAPSAKEGSVFSTGYRSSPDPTQLAAESVAREILGILITSPTIQFLLPQARNMSRKEWEVIKNIYERDPRARDDLKYLSEIIAKEGDADQLTSGALHSAPAPPAPPVTQVPAAVPRRRPQPKAQAPPLPPAVSAAQSQPPSQPQPHAQAHPQPYAQTHPQPPQQSHYPPAVRNTPIPPPAIPHVAAIASVAALPRQTPPRQTPIPPPPIPPQAATAAGPPA</sequence>
<dbReference type="SUPFAM" id="SSF57903">
    <property type="entry name" value="FYVE/PHD zinc finger"/>
    <property type="match status" value="1"/>
</dbReference>
<dbReference type="PRINTS" id="PR01217">
    <property type="entry name" value="PRICHEXTENSN"/>
</dbReference>
<feature type="compositionally biased region" description="Basic and acidic residues" evidence="7">
    <location>
        <begin position="226"/>
        <end position="262"/>
    </location>
</feature>
<dbReference type="PANTHER" id="PTHR11477:SF11">
    <property type="entry name" value="TRANSCRIPTION FACTOR BYE1"/>
    <property type="match status" value="1"/>
</dbReference>
<reference evidence="9" key="2">
    <citation type="submission" date="2023-06" db="EMBL/GenBank/DDBJ databases">
        <authorList>
            <consortium name="Lawrence Berkeley National Laboratory"/>
            <person name="Haridas S."/>
            <person name="Hensen N."/>
            <person name="Bonometti L."/>
            <person name="Westerberg I."/>
            <person name="Brannstrom I.O."/>
            <person name="Guillou S."/>
            <person name="Cros-Aarteil S."/>
            <person name="Calhoun S."/>
            <person name="Kuo A."/>
            <person name="Mondo S."/>
            <person name="Pangilinan J."/>
            <person name="Riley R."/>
            <person name="Labutti K."/>
            <person name="Andreopoulos B."/>
            <person name="Lipzen A."/>
            <person name="Chen C."/>
            <person name="Yanf M."/>
            <person name="Daum C."/>
            <person name="Ng V."/>
            <person name="Clum A."/>
            <person name="Steindorff A."/>
            <person name="Ohm R."/>
            <person name="Martin F."/>
            <person name="Silar P."/>
            <person name="Natvig D."/>
            <person name="Lalanne C."/>
            <person name="Gautier V."/>
            <person name="Ament-Velasquez S.L."/>
            <person name="Kruys A."/>
            <person name="Hutchinson M.I."/>
            <person name="Powell A.J."/>
            <person name="Barry K."/>
            <person name="Miller A.N."/>
            <person name="Grigoriev I.V."/>
            <person name="Debuchy R."/>
            <person name="Gladieux P."/>
            <person name="Thoren M.H."/>
            <person name="Johannesson H."/>
        </authorList>
    </citation>
    <scope>NUCLEOTIDE SEQUENCE</scope>
    <source>
        <strain evidence="9">CBS 955.72</strain>
    </source>
</reference>
<comment type="similarity">
    <text evidence="2">Belongs to the BYE1 family.</text>
</comment>
<keyword evidence="5" id="KW-0863">Zinc-finger</keyword>
<dbReference type="PROSITE" id="PS51321">
    <property type="entry name" value="TFIIS_CENTRAL"/>
    <property type="match status" value="1"/>
</dbReference>
<feature type="region of interest" description="Disordered" evidence="7">
    <location>
        <begin position="739"/>
        <end position="843"/>
    </location>
</feature>
<evidence type="ECO:0000256" key="3">
    <source>
        <dbReference type="ARBA" id="ARBA00021616"/>
    </source>
</evidence>
<gene>
    <name evidence="9" type="ORF">B0T25DRAFT_249538</name>
</gene>
<evidence type="ECO:0000256" key="4">
    <source>
        <dbReference type="ARBA" id="ARBA00022723"/>
    </source>
</evidence>
<dbReference type="EMBL" id="JAUIQD010000005">
    <property type="protein sequence ID" value="KAK3349805.1"/>
    <property type="molecule type" value="Genomic_DNA"/>
</dbReference>
<feature type="compositionally biased region" description="Polar residues" evidence="7">
    <location>
        <begin position="1"/>
        <end position="15"/>
    </location>
</feature>
<keyword evidence="4" id="KW-0479">Metal-binding</keyword>
<feature type="compositionally biased region" description="Basic and acidic residues" evidence="7">
    <location>
        <begin position="197"/>
        <end position="208"/>
    </location>
</feature>
<feature type="compositionally biased region" description="Polar residues" evidence="7">
    <location>
        <begin position="755"/>
        <end position="786"/>
    </location>
</feature>
<keyword evidence="10" id="KW-1185">Reference proteome</keyword>
<evidence type="ECO:0000313" key="9">
    <source>
        <dbReference type="EMBL" id="KAK3349805.1"/>
    </source>
</evidence>
<dbReference type="GO" id="GO:0000977">
    <property type="term" value="F:RNA polymerase II transcription regulatory region sequence-specific DNA binding"/>
    <property type="evidence" value="ECO:0007669"/>
    <property type="project" value="TreeGrafter"/>
</dbReference>
<comment type="caution">
    <text evidence="9">The sequence shown here is derived from an EMBL/GenBank/DDBJ whole genome shotgun (WGS) entry which is preliminary data.</text>
</comment>
<feature type="region of interest" description="Disordered" evidence="7">
    <location>
        <begin position="158"/>
        <end position="297"/>
    </location>
</feature>
<feature type="compositionally biased region" description="Basic residues" evidence="7">
    <location>
        <begin position="79"/>
        <end position="88"/>
    </location>
</feature>
<dbReference type="Pfam" id="PF07500">
    <property type="entry name" value="TFIIS_M"/>
    <property type="match status" value="1"/>
</dbReference>
<dbReference type="SMART" id="SM00249">
    <property type="entry name" value="PHD"/>
    <property type="match status" value="1"/>
</dbReference>
<dbReference type="InterPro" id="IPR013083">
    <property type="entry name" value="Znf_RING/FYVE/PHD"/>
</dbReference>
<feature type="compositionally biased region" description="Low complexity" evidence="7">
    <location>
        <begin position="1032"/>
        <end position="1041"/>
    </location>
</feature>
<feature type="compositionally biased region" description="Basic residues" evidence="7">
    <location>
        <begin position="184"/>
        <end position="196"/>
    </location>
</feature>
<evidence type="ECO:0000256" key="1">
    <source>
        <dbReference type="ARBA" id="ARBA00002311"/>
    </source>
</evidence>
<dbReference type="CDD" id="cd21538">
    <property type="entry name" value="SPOC_TFIIS"/>
    <property type="match status" value="1"/>
</dbReference>
<proteinExistence type="inferred from homology"/>
<dbReference type="Pfam" id="PF07744">
    <property type="entry name" value="SPOC"/>
    <property type="match status" value="1"/>
</dbReference>
<feature type="compositionally biased region" description="Low complexity" evidence="7">
    <location>
        <begin position="1002"/>
        <end position="1015"/>
    </location>
</feature>
<dbReference type="SMART" id="SM00510">
    <property type="entry name" value="TFS2M"/>
    <property type="match status" value="1"/>
</dbReference>
<dbReference type="InterPro" id="IPR012921">
    <property type="entry name" value="SPOC_C"/>
</dbReference>
<name>A0AAJ0HFU2_9PEZI</name>
<dbReference type="GO" id="GO:0006362">
    <property type="term" value="P:transcription elongation by RNA polymerase I"/>
    <property type="evidence" value="ECO:0007669"/>
    <property type="project" value="TreeGrafter"/>
</dbReference>
<feature type="compositionally biased region" description="Basic and acidic residues" evidence="7">
    <location>
        <begin position="469"/>
        <end position="491"/>
    </location>
</feature>
<dbReference type="InterPro" id="IPR019786">
    <property type="entry name" value="Zinc_finger_PHD-type_CS"/>
</dbReference>
<dbReference type="InterPro" id="IPR011011">
    <property type="entry name" value="Znf_FYVE_PHD"/>
</dbReference>
<dbReference type="InterPro" id="IPR003618">
    <property type="entry name" value="TFIIS_cen_dom"/>
</dbReference>
<dbReference type="GO" id="GO:0006368">
    <property type="term" value="P:transcription elongation by RNA polymerase II"/>
    <property type="evidence" value="ECO:0007669"/>
    <property type="project" value="TreeGrafter"/>
</dbReference>
<feature type="compositionally biased region" description="Basic and acidic residues" evidence="7">
    <location>
        <begin position="270"/>
        <end position="280"/>
    </location>
</feature>
<feature type="compositionally biased region" description="Basic and acidic residues" evidence="7">
    <location>
        <begin position="165"/>
        <end position="183"/>
    </location>
</feature>
<dbReference type="GO" id="GO:0001139">
    <property type="term" value="F:RNA polymerase II complex recruiting activity"/>
    <property type="evidence" value="ECO:0007669"/>
    <property type="project" value="TreeGrafter"/>
</dbReference>
<dbReference type="Proteomes" id="UP001275084">
    <property type="component" value="Unassembled WGS sequence"/>
</dbReference>
<dbReference type="GO" id="GO:0005634">
    <property type="term" value="C:nucleus"/>
    <property type="evidence" value="ECO:0007669"/>
    <property type="project" value="TreeGrafter"/>
</dbReference>
<reference evidence="9" key="1">
    <citation type="journal article" date="2023" name="Mol. Phylogenet. Evol.">
        <title>Genome-scale phylogeny and comparative genomics of the fungal order Sordariales.</title>
        <authorList>
            <person name="Hensen N."/>
            <person name="Bonometti L."/>
            <person name="Westerberg I."/>
            <person name="Brannstrom I.O."/>
            <person name="Guillou S."/>
            <person name="Cros-Aarteil S."/>
            <person name="Calhoun S."/>
            <person name="Haridas S."/>
            <person name="Kuo A."/>
            <person name="Mondo S."/>
            <person name="Pangilinan J."/>
            <person name="Riley R."/>
            <person name="LaButti K."/>
            <person name="Andreopoulos B."/>
            <person name="Lipzen A."/>
            <person name="Chen C."/>
            <person name="Yan M."/>
            <person name="Daum C."/>
            <person name="Ng V."/>
            <person name="Clum A."/>
            <person name="Steindorff A."/>
            <person name="Ohm R.A."/>
            <person name="Martin F."/>
            <person name="Silar P."/>
            <person name="Natvig D.O."/>
            <person name="Lalanne C."/>
            <person name="Gautier V."/>
            <person name="Ament-Velasquez S.L."/>
            <person name="Kruys A."/>
            <person name="Hutchinson M.I."/>
            <person name="Powell A.J."/>
            <person name="Barry K."/>
            <person name="Miller A.N."/>
            <person name="Grigoriev I.V."/>
            <person name="Debuchy R."/>
            <person name="Gladieux P."/>
            <person name="Hiltunen Thoren M."/>
            <person name="Johannesson H."/>
        </authorList>
    </citation>
    <scope>NUCLEOTIDE SEQUENCE</scope>
    <source>
        <strain evidence="9">CBS 955.72</strain>
    </source>
</reference>
<evidence type="ECO:0000256" key="7">
    <source>
        <dbReference type="SAM" id="MobiDB-lite"/>
    </source>
</evidence>
<dbReference type="Gene3D" id="1.10.472.30">
    <property type="entry name" value="Transcription elongation factor S-II, central domain"/>
    <property type="match status" value="1"/>
</dbReference>
<feature type="compositionally biased region" description="Polar residues" evidence="7">
    <location>
        <begin position="509"/>
        <end position="531"/>
    </location>
</feature>
<organism evidence="9 10">
    <name type="scientific">Lasiosphaeria hispida</name>
    <dbReference type="NCBI Taxonomy" id="260671"/>
    <lineage>
        <taxon>Eukaryota</taxon>
        <taxon>Fungi</taxon>
        <taxon>Dikarya</taxon>
        <taxon>Ascomycota</taxon>
        <taxon>Pezizomycotina</taxon>
        <taxon>Sordariomycetes</taxon>
        <taxon>Sordariomycetidae</taxon>
        <taxon>Sordariales</taxon>
        <taxon>Lasiosphaeriaceae</taxon>
        <taxon>Lasiosphaeria</taxon>
    </lineage>
</organism>
<dbReference type="AlphaFoldDB" id="A0AAJ0HFU2"/>
<dbReference type="InterPro" id="IPR055499">
    <property type="entry name" value="DUF7071"/>
</dbReference>
<evidence type="ECO:0000256" key="6">
    <source>
        <dbReference type="ARBA" id="ARBA00022833"/>
    </source>
</evidence>
<feature type="region of interest" description="Disordered" evidence="7">
    <location>
        <begin position="1"/>
        <end position="99"/>
    </location>
</feature>
<protein>
    <recommendedName>
        <fullName evidence="3">Transcription factor BYE1</fullName>
    </recommendedName>
</protein>
<accession>A0AAJ0HFU2</accession>
<comment type="function">
    <text evidence="1">Negative regulator of transcription elongation.</text>
</comment>
<evidence type="ECO:0000256" key="5">
    <source>
        <dbReference type="ARBA" id="ARBA00022771"/>
    </source>
</evidence>
<dbReference type="GO" id="GO:0031564">
    <property type="term" value="P:transcription antitermination"/>
    <property type="evidence" value="ECO:0007669"/>
    <property type="project" value="TreeGrafter"/>
</dbReference>
<dbReference type="GO" id="GO:0031440">
    <property type="term" value="P:regulation of mRNA 3'-end processing"/>
    <property type="evidence" value="ECO:0007669"/>
    <property type="project" value="TreeGrafter"/>
</dbReference>
<evidence type="ECO:0000259" key="8">
    <source>
        <dbReference type="PROSITE" id="PS51321"/>
    </source>
</evidence>
<keyword evidence="6" id="KW-0862">Zinc</keyword>
<feature type="compositionally biased region" description="Low complexity" evidence="7">
    <location>
        <begin position="951"/>
        <end position="989"/>
    </location>
</feature>
<evidence type="ECO:0000313" key="10">
    <source>
        <dbReference type="Proteomes" id="UP001275084"/>
    </source>
</evidence>
<feature type="region of interest" description="Disordered" evidence="7">
    <location>
        <begin position="459"/>
        <end position="574"/>
    </location>
</feature>